<evidence type="ECO:0000256" key="4">
    <source>
        <dbReference type="ARBA" id="ARBA00023002"/>
    </source>
</evidence>
<dbReference type="InterPro" id="IPR027477">
    <property type="entry name" value="Succ_DH/fumarate_Rdtase_cat_sf"/>
</dbReference>
<evidence type="ECO:0000259" key="6">
    <source>
        <dbReference type="Pfam" id="PF00890"/>
    </source>
</evidence>
<dbReference type="GO" id="GO:0008202">
    <property type="term" value="P:steroid metabolic process"/>
    <property type="evidence" value="ECO:0007669"/>
    <property type="project" value="UniProtKB-ARBA"/>
</dbReference>
<accession>A0A6N7RJZ8</accession>
<dbReference type="EMBL" id="VTFY01000001">
    <property type="protein sequence ID" value="MRX81362.1"/>
    <property type="molecule type" value="Genomic_DNA"/>
</dbReference>
<feature type="region of interest" description="Disordered" evidence="5">
    <location>
        <begin position="1"/>
        <end position="25"/>
    </location>
</feature>
<dbReference type="Proteomes" id="UP000438093">
    <property type="component" value="Unassembled WGS sequence"/>
</dbReference>
<evidence type="ECO:0000256" key="2">
    <source>
        <dbReference type="ARBA" id="ARBA00022630"/>
    </source>
</evidence>
<dbReference type="PROSITE" id="PS51318">
    <property type="entry name" value="TAT"/>
    <property type="match status" value="1"/>
</dbReference>
<reference evidence="8" key="1">
    <citation type="submission" date="2019-08" db="EMBL/GenBank/DDBJ databases">
        <title>Arthrobacter sp. nov., isolated from plateau pika and Tibetan wild ass.</title>
        <authorList>
            <person name="Ge Y."/>
        </authorList>
    </citation>
    <scope>NUCLEOTIDE SEQUENCE [LARGE SCALE GENOMIC DNA]</scope>
    <source>
        <strain evidence="8">HF-4214</strain>
    </source>
</reference>
<dbReference type="SUPFAM" id="SSF56425">
    <property type="entry name" value="Succinate dehydrogenase/fumarate reductase flavoprotein, catalytic domain"/>
    <property type="match status" value="1"/>
</dbReference>
<dbReference type="Gene3D" id="3.90.700.10">
    <property type="entry name" value="Succinate dehydrogenase/fumarate reductase flavoprotein, catalytic domain"/>
    <property type="match status" value="1"/>
</dbReference>
<dbReference type="InterPro" id="IPR003953">
    <property type="entry name" value="FAD-dep_OxRdtase_2_FAD-bd"/>
</dbReference>
<comment type="cofactor">
    <cofactor evidence="1">
        <name>FAD</name>
        <dbReference type="ChEBI" id="CHEBI:57692"/>
    </cofactor>
</comment>
<feature type="domain" description="FAD-dependent oxidoreductase 2 FAD-binding" evidence="6">
    <location>
        <begin position="89"/>
        <end position="537"/>
    </location>
</feature>
<dbReference type="PANTHER" id="PTHR43400:SF10">
    <property type="entry name" value="3-OXOSTEROID 1-DEHYDROGENASE"/>
    <property type="match status" value="1"/>
</dbReference>
<evidence type="ECO:0000256" key="3">
    <source>
        <dbReference type="ARBA" id="ARBA00022827"/>
    </source>
</evidence>
<sequence length="554" mass="57759">MIPEDPPRIYSRRQGNGTPQGRRSIDSRRIRMTQEKGLSTFSRRTFLGLGASAALLAGAGLAGCAPKGKTGTASGNGSDENTSWAKEADVVICGLGGAGVAAAVEAAEAGASVIVLEMAGEGGGATKMSGGLAYFGGGTRLQKACGIEDSLDNYKAYMKAVSNPSGGNEQLVDLYCEESASTFDWLEAHGVPFDDAADTQGHVVTAPKGISLTYSGNERGWEYVAVATPAPRGHSPRQDGEEHSAATLFDPLLTAAEKAGAEIIYNAEATSLIVDGSGRVVGVRATIDNEESAIRGLKGVILTTGAFTMNDEMLADFCHEGLAAGARTAHPNDTGSGIKMGMAIGAGLRSMGRASIQHFVYMYGHGAASGMLVDKRGVRFIDEGSYGGWIGKAIYERTPEAAWLIMDSNMIADVDPAFKDMLDISSQADSIEDLARVIDIEPATLAATAARYNGFAQSQNDDDFHKATEYLKPLSAPPFYAANFEVSKCGFHTLGGLKINEKSQVVGNDGKVLPGLYSAGRNACAIFGNYPGSGSSIGECLVFGRIAGKNAAAE</sequence>
<gene>
    <name evidence="7" type="ORF">GJG86_02455</name>
</gene>
<dbReference type="InterPro" id="IPR050315">
    <property type="entry name" value="FAD-oxidoreductase_2"/>
</dbReference>
<dbReference type="AlphaFoldDB" id="A0A6N7RJZ8"/>
<dbReference type="PANTHER" id="PTHR43400">
    <property type="entry name" value="FUMARATE REDUCTASE"/>
    <property type="match status" value="1"/>
</dbReference>
<organism evidence="7 8">
    <name type="scientific">Eggerthella guodeyinii</name>
    <dbReference type="NCBI Taxonomy" id="2690837"/>
    <lineage>
        <taxon>Bacteria</taxon>
        <taxon>Bacillati</taxon>
        <taxon>Actinomycetota</taxon>
        <taxon>Coriobacteriia</taxon>
        <taxon>Eggerthellales</taxon>
        <taxon>Eggerthellaceae</taxon>
        <taxon>Eggerthella</taxon>
    </lineage>
</organism>
<dbReference type="InterPro" id="IPR036188">
    <property type="entry name" value="FAD/NAD-bd_sf"/>
</dbReference>
<evidence type="ECO:0000256" key="5">
    <source>
        <dbReference type="SAM" id="MobiDB-lite"/>
    </source>
</evidence>
<evidence type="ECO:0000313" key="8">
    <source>
        <dbReference type="Proteomes" id="UP000438093"/>
    </source>
</evidence>
<dbReference type="SUPFAM" id="SSF51905">
    <property type="entry name" value="FAD/NAD(P)-binding domain"/>
    <property type="match status" value="1"/>
</dbReference>
<keyword evidence="4" id="KW-0560">Oxidoreductase</keyword>
<dbReference type="InterPro" id="IPR006311">
    <property type="entry name" value="TAT_signal"/>
</dbReference>
<dbReference type="Gene3D" id="3.50.50.60">
    <property type="entry name" value="FAD/NAD(P)-binding domain"/>
    <property type="match status" value="1"/>
</dbReference>
<protein>
    <submittedName>
        <fullName evidence="7">FAD-dependent oxidoreductase</fullName>
    </submittedName>
</protein>
<dbReference type="Pfam" id="PF00890">
    <property type="entry name" value="FAD_binding_2"/>
    <property type="match status" value="1"/>
</dbReference>
<name>A0A6N7RJZ8_9ACTN</name>
<proteinExistence type="predicted"/>
<keyword evidence="8" id="KW-1185">Reference proteome</keyword>
<keyword evidence="3" id="KW-0274">FAD</keyword>
<evidence type="ECO:0000313" key="7">
    <source>
        <dbReference type="EMBL" id="MRX81362.1"/>
    </source>
</evidence>
<dbReference type="GO" id="GO:0033765">
    <property type="term" value="F:steroid dehydrogenase activity, acting on the CH-CH group of donors"/>
    <property type="evidence" value="ECO:0007669"/>
    <property type="project" value="UniProtKB-ARBA"/>
</dbReference>
<keyword evidence="2" id="KW-0285">Flavoprotein</keyword>
<comment type="caution">
    <text evidence="7">The sequence shown here is derived from an EMBL/GenBank/DDBJ whole genome shotgun (WGS) entry which is preliminary data.</text>
</comment>
<evidence type="ECO:0000256" key="1">
    <source>
        <dbReference type="ARBA" id="ARBA00001974"/>
    </source>
</evidence>